<evidence type="ECO:0000256" key="3">
    <source>
        <dbReference type="ARBA" id="ARBA00022884"/>
    </source>
</evidence>
<keyword evidence="2 6" id="KW-0699">rRNA-binding</keyword>
<evidence type="ECO:0000256" key="6">
    <source>
        <dbReference type="HAMAP-Rule" id="MF_01363"/>
    </source>
</evidence>
<name>A0A939IG46_CLOAM</name>
<reference evidence="9" key="1">
    <citation type="submission" date="2021-02" db="EMBL/GenBank/DDBJ databases">
        <title>Abyssanaerobacter marinus gen.nov., sp., nov, anaerobic bacterium isolated from the Onnuri vent field of Indian Ocean and suggestion of Mogibacteriaceae fam. nov., and proposal of reclassification of ambiguous this family's genus member.</title>
        <authorList>
            <person name="Kim Y.J."/>
            <person name="Yang J.-A."/>
        </authorList>
    </citation>
    <scope>NUCLEOTIDE SEQUENCE</scope>
    <source>
        <strain evidence="9">DSM 2634</strain>
    </source>
</reference>
<dbReference type="GO" id="GO:0019843">
    <property type="term" value="F:rRNA binding"/>
    <property type="evidence" value="ECO:0007669"/>
    <property type="project" value="UniProtKB-UniRule"/>
</dbReference>
<comment type="subunit">
    <text evidence="6">Part of the 50S ribosomal subunit. Contacts protein L20.</text>
</comment>
<evidence type="ECO:0000256" key="4">
    <source>
        <dbReference type="ARBA" id="ARBA00022980"/>
    </source>
</evidence>
<dbReference type="InterPro" id="IPR018258">
    <property type="entry name" value="Ribosomal_bL21_CS"/>
</dbReference>
<evidence type="ECO:0000256" key="8">
    <source>
        <dbReference type="SAM" id="MobiDB-lite"/>
    </source>
</evidence>
<dbReference type="PANTHER" id="PTHR21349:SF0">
    <property type="entry name" value="LARGE RIBOSOMAL SUBUNIT PROTEIN BL21M"/>
    <property type="match status" value="1"/>
</dbReference>
<evidence type="ECO:0000256" key="5">
    <source>
        <dbReference type="ARBA" id="ARBA00023274"/>
    </source>
</evidence>
<dbReference type="GO" id="GO:0003735">
    <property type="term" value="F:structural constituent of ribosome"/>
    <property type="evidence" value="ECO:0007669"/>
    <property type="project" value="InterPro"/>
</dbReference>
<dbReference type="InterPro" id="IPR028909">
    <property type="entry name" value="bL21-like"/>
</dbReference>
<proteinExistence type="inferred from homology"/>
<dbReference type="GO" id="GO:0006412">
    <property type="term" value="P:translation"/>
    <property type="evidence" value="ECO:0007669"/>
    <property type="project" value="UniProtKB-UniRule"/>
</dbReference>
<gene>
    <name evidence="6 9" type="primary">rplU</name>
    <name evidence="9" type="ORF">JYB65_04200</name>
</gene>
<evidence type="ECO:0000256" key="7">
    <source>
        <dbReference type="RuleBase" id="RU000562"/>
    </source>
</evidence>
<evidence type="ECO:0000313" key="10">
    <source>
        <dbReference type="Proteomes" id="UP000664545"/>
    </source>
</evidence>
<dbReference type="PANTHER" id="PTHR21349">
    <property type="entry name" value="50S RIBOSOMAL PROTEIN L21"/>
    <property type="match status" value="1"/>
</dbReference>
<sequence>MYAVIETGGKQYRVQEGDVITVEKLDVSAGDKITFDKVLLVSDGETIKVGAPYVESCNVAGTVVEHGKGQKVIIFKYKSKKDYRKKQGHRQPYTMIKIEKVSARKARKSAKSADAETEAVEAAE</sequence>
<evidence type="ECO:0000256" key="1">
    <source>
        <dbReference type="ARBA" id="ARBA00008563"/>
    </source>
</evidence>
<dbReference type="GO" id="GO:0005737">
    <property type="term" value="C:cytoplasm"/>
    <property type="evidence" value="ECO:0007669"/>
    <property type="project" value="UniProtKB-ARBA"/>
</dbReference>
<dbReference type="EMBL" id="JAFJZZ010000001">
    <property type="protein sequence ID" value="MBN7772555.1"/>
    <property type="molecule type" value="Genomic_DNA"/>
</dbReference>
<comment type="function">
    <text evidence="6 7">This protein binds to 23S rRNA in the presence of protein L20.</text>
</comment>
<dbReference type="HAMAP" id="MF_01363">
    <property type="entry name" value="Ribosomal_bL21"/>
    <property type="match status" value="1"/>
</dbReference>
<evidence type="ECO:0000313" key="9">
    <source>
        <dbReference type="EMBL" id="MBN7772555.1"/>
    </source>
</evidence>
<dbReference type="NCBIfam" id="TIGR00061">
    <property type="entry name" value="L21"/>
    <property type="match status" value="1"/>
</dbReference>
<keyword evidence="4 6" id="KW-0689">Ribosomal protein</keyword>
<comment type="caution">
    <text evidence="9">The sequence shown here is derived from an EMBL/GenBank/DDBJ whole genome shotgun (WGS) entry which is preliminary data.</text>
</comment>
<dbReference type="Proteomes" id="UP000664545">
    <property type="component" value="Unassembled WGS sequence"/>
</dbReference>
<feature type="region of interest" description="Disordered" evidence="8">
    <location>
        <begin position="105"/>
        <end position="124"/>
    </location>
</feature>
<protein>
    <recommendedName>
        <fullName evidence="6">Large ribosomal subunit protein bL21</fullName>
    </recommendedName>
</protein>
<accession>A0A939IG46</accession>
<dbReference type="AlphaFoldDB" id="A0A939IG46"/>
<feature type="compositionally biased region" description="Acidic residues" evidence="8">
    <location>
        <begin position="115"/>
        <end position="124"/>
    </location>
</feature>
<dbReference type="GO" id="GO:0005840">
    <property type="term" value="C:ribosome"/>
    <property type="evidence" value="ECO:0007669"/>
    <property type="project" value="UniProtKB-KW"/>
</dbReference>
<dbReference type="GO" id="GO:1990904">
    <property type="term" value="C:ribonucleoprotein complex"/>
    <property type="evidence" value="ECO:0007669"/>
    <property type="project" value="UniProtKB-KW"/>
</dbReference>
<dbReference type="Pfam" id="PF00829">
    <property type="entry name" value="Ribosomal_L21p"/>
    <property type="match status" value="1"/>
</dbReference>
<dbReference type="PROSITE" id="PS01169">
    <property type="entry name" value="RIBOSOMAL_L21"/>
    <property type="match status" value="1"/>
</dbReference>
<dbReference type="InterPro" id="IPR001787">
    <property type="entry name" value="Ribosomal_bL21"/>
</dbReference>
<keyword evidence="10" id="KW-1185">Reference proteome</keyword>
<evidence type="ECO:0000256" key="2">
    <source>
        <dbReference type="ARBA" id="ARBA00022730"/>
    </source>
</evidence>
<keyword evidence="3 6" id="KW-0694">RNA-binding</keyword>
<dbReference type="InterPro" id="IPR036164">
    <property type="entry name" value="bL21-like_sf"/>
</dbReference>
<comment type="similarity">
    <text evidence="1 6 7">Belongs to the bacterial ribosomal protein bL21 family.</text>
</comment>
<dbReference type="SUPFAM" id="SSF141091">
    <property type="entry name" value="L21p-like"/>
    <property type="match status" value="1"/>
</dbReference>
<keyword evidence="5 6" id="KW-0687">Ribonucleoprotein</keyword>
<organism evidence="9 10">
    <name type="scientific">Clostridium aminobutyricum</name>
    <dbReference type="NCBI Taxonomy" id="33953"/>
    <lineage>
        <taxon>Bacteria</taxon>
        <taxon>Bacillati</taxon>
        <taxon>Bacillota</taxon>
        <taxon>Clostridia</taxon>
        <taxon>Eubacteriales</taxon>
        <taxon>Clostridiaceae</taxon>
        <taxon>Clostridium</taxon>
    </lineage>
</organism>